<dbReference type="Proteomes" id="UP000799753">
    <property type="component" value="Unassembled WGS sequence"/>
</dbReference>
<evidence type="ECO:0000313" key="9">
    <source>
        <dbReference type="Proteomes" id="UP000799753"/>
    </source>
</evidence>
<dbReference type="EMBL" id="MU006779">
    <property type="protein sequence ID" value="KAF2643856.1"/>
    <property type="molecule type" value="Genomic_DNA"/>
</dbReference>
<comment type="catalytic activity">
    <reaction evidence="1 6">
        <text>[protein]-peptidylproline (omega=180) = [protein]-peptidylproline (omega=0)</text>
        <dbReference type="Rhea" id="RHEA:16237"/>
        <dbReference type="Rhea" id="RHEA-COMP:10747"/>
        <dbReference type="Rhea" id="RHEA-COMP:10748"/>
        <dbReference type="ChEBI" id="CHEBI:83833"/>
        <dbReference type="ChEBI" id="CHEBI:83834"/>
        <dbReference type="EC" id="5.2.1.8"/>
    </reaction>
</comment>
<evidence type="ECO:0000313" key="8">
    <source>
        <dbReference type="EMBL" id="KAF2643856.1"/>
    </source>
</evidence>
<comment type="similarity">
    <text evidence="5">Belongs to the FKBP-type PPIase family. FKBP1 subfamily.</text>
</comment>
<dbReference type="PROSITE" id="PS50059">
    <property type="entry name" value="FKBP_PPIASE"/>
    <property type="match status" value="1"/>
</dbReference>
<dbReference type="AlphaFoldDB" id="A0A6A6S7L1"/>
<evidence type="ECO:0000256" key="3">
    <source>
        <dbReference type="ARBA" id="ARBA00023110"/>
    </source>
</evidence>
<dbReference type="FunFam" id="3.10.50.40:FF:000006">
    <property type="entry name" value="Peptidyl-prolyl cis-trans isomerase"/>
    <property type="match status" value="1"/>
</dbReference>
<reference evidence="8" key="1">
    <citation type="journal article" date="2020" name="Stud. Mycol.">
        <title>101 Dothideomycetes genomes: a test case for predicting lifestyles and emergence of pathogens.</title>
        <authorList>
            <person name="Haridas S."/>
            <person name="Albert R."/>
            <person name="Binder M."/>
            <person name="Bloem J."/>
            <person name="Labutti K."/>
            <person name="Salamov A."/>
            <person name="Andreopoulos B."/>
            <person name="Baker S."/>
            <person name="Barry K."/>
            <person name="Bills G."/>
            <person name="Bluhm B."/>
            <person name="Cannon C."/>
            <person name="Castanera R."/>
            <person name="Culley D."/>
            <person name="Daum C."/>
            <person name="Ezra D."/>
            <person name="Gonzalez J."/>
            <person name="Henrissat B."/>
            <person name="Kuo A."/>
            <person name="Liang C."/>
            <person name="Lipzen A."/>
            <person name="Lutzoni F."/>
            <person name="Magnuson J."/>
            <person name="Mondo S."/>
            <person name="Nolan M."/>
            <person name="Ohm R."/>
            <person name="Pangilinan J."/>
            <person name="Park H.-J."/>
            <person name="Ramirez L."/>
            <person name="Alfaro M."/>
            <person name="Sun H."/>
            <person name="Tritt A."/>
            <person name="Yoshinaga Y."/>
            <person name="Zwiers L.-H."/>
            <person name="Turgeon B."/>
            <person name="Goodwin S."/>
            <person name="Spatafora J."/>
            <person name="Crous P."/>
            <person name="Grigoriev I."/>
        </authorList>
    </citation>
    <scope>NUCLEOTIDE SEQUENCE</scope>
    <source>
        <strain evidence="8">CBS 473.64</strain>
    </source>
</reference>
<name>A0A6A6S7L1_9PLEO</name>
<organism evidence="8 9">
    <name type="scientific">Massarina eburnea CBS 473.64</name>
    <dbReference type="NCBI Taxonomy" id="1395130"/>
    <lineage>
        <taxon>Eukaryota</taxon>
        <taxon>Fungi</taxon>
        <taxon>Dikarya</taxon>
        <taxon>Ascomycota</taxon>
        <taxon>Pezizomycotina</taxon>
        <taxon>Dothideomycetes</taxon>
        <taxon>Pleosporomycetidae</taxon>
        <taxon>Pleosporales</taxon>
        <taxon>Massarineae</taxon>
        <taxon>Massarinaceae</taxon>
        <taxon>Massarina</taxon>
    </lineage>
</organism>
<protein>
    <recommendedName>
        <fullName evidence="2 6">peptidylprolyl isomerase</fullName>
        <ecNumber evidence="2 6">5.2.1.8</ecNumber>
    </recommendedName>
</protein>
<dbReference type="Gene3D" id="3.10.50.40">
    <property type="match status" value="1"/>
</dbReference>
<evidence type="ECO:0000259" key="7">
    <source>
        <dbReference type="PROSITE" id="PS50059"/>
    </source>
</evidence>
<dbReference type="Pfam" id="PF00254">
    <property type="entry name" value="FKBP_C"/>
    <property type="match status" value="1"/>
</dbReference>
<keyword evidence="4 6" id="KW-0413">Isomerase</keyword>
<dbReference type="PANTHER" id="PTHR10516:SF443">
    <property type="entry name" value="FK506-BINDING PROTEIN 59-RELATED"/>
    <property type="match status" value="1"/>
</dbReference>
<dbReference type="InterPro" id="IPR001179">
    <property type="entry name" value="PPIase_FKBP_dom"/>
</dbReference>
<sequence length="130" mass="14289">MLRNTLRTFTTTSRIMGVTKTTISAGDGPTPQKGDKVTMAYTGWLRTSGQPEEKGNVFDSTNKPGRSLFETPIGVGRVIRGWDEGVVQMQLGEKARLDITSDFAYGDKAFPGLIPPHSDLIFEVELKKIN</sequence>
<dbReference type="InterPro" id="IPR050689">
    <property type="entry name" value="FKBP-type_PPIase"/>
</dbReference>
<gene>
    <name evidence="8" type="ORF">P280DRAFT_393416</name>
</gene>
<dbReference type="GO" id="GO:0003755">
    <property type="term" value="F:peptidyl-prolyl cis-trans isomerase activity"/>
    <property type="evidence" value="ECO:0007669"/>
    <property type="project" value="UniProtKB-KW"/>
</dbReference>
<evidence type="ECO:0000256" key="1">
    <source>
        <dbReference type="ARBA" id="ARBA00000971"/>
    </source>
</evidence>
<dbReference type="OrthoDB" id="1902587at2759"/>
<dbReference type="InterPro" id="IPR046357">
    <property type="entry name" value="PPIase_dom_sf"/>
</dbReference>
<evidence type="ECO:0000256" key="4">
    <source>
        <dbReference type="ARBA" id="ARBA00023235"/>
    </source>
</evidence>
<accession>A0A6A6S7L1</accession>
<proteinExistence type="inferred from homology"/>
<feature type="domain" description="PPIase FKBP-type" evidence="7">
    <location>
        <begin position="34"/>
        <end position="130"/>
    </location>
</feature>
<dbReference type="GO" id="GO:0005737">
    <property type="term" value="C:cytoplasm"/>
    <property type="evidence" value="ECO:0007669"/>
    <property type="project" value="TreeGrafter"/>
</dbReference>
<dbReference type="EC" id="5.2.1.8" evidence="2 6"/>
<keyword evidence="3 6" id="KW-0697">Rotamase</keyword>
<dbReference type="PANTHER" id="PTHR10516">
    <property type="entry name" value="PEPTIDYL-PROLYL CIS-TRANS ISOMERASE"/>
    <property type="match status" value="1"/>
</dbReference>
<evidence type="ECO:0000256" key="6">
    <source>
        <dbReference type="PROSITE-ProRule" id="PRU00277"/>
    </source>
</evidence>
<keyword evidence="9" id="KW-1185">Reference proteome</keyword>
<evidence type="ECO:0000256" key="2">
    <source>
        <dbReference type="ARBA" id="ARBA00013194"/>
    </source>
</evidence>
<dbReference type="SUPFAM" id="SSF54534">
    <property type="entry name" value="FKBP-like"/>
    <property type="match status" value="1"/>
</dbReference>
<evidence type="ECO:0000256" key="5">
    <source>
        <dbReference type="ARBA" id="ARBA00038106"/>
    </source>
</evidence>